<dbReference type="EMBL" id="AWQS01000091">
    <property type="protein sequence ID" value="EWT05724.1"/>
    <property type="molecule type" value="Genomic_DNA"/>
</dbReference>
<keyword evidence="8" id="KW-1185">Reference proteome</keyword>
<keyword evidence="3 5" id="KW-1133">Transmembrane helix</keyword>
<dbReference type="AlphaFoldDB" id="W9GPA6"/>
<dbReference type="GO" id="GO:0012505">
    <property type="term" value="C:endomembrane system"/>
    <property type="evidence" value="ECO:0007669"/>
    <property type="project" value="UniProtKB-SubCell"/>
</dbReference>
<keyword evidence="4 5" id="KW-0472">Membrane</keyword>
<feature type="transmembrane region" description="Helical" evidence="5">
    <location>
        <begin position="98"/>
        <end position="123"/>
    </location>
</feature>
<protein>
    <submittedName>
        <fullName evidence="7">Membrane protein</fullName>
    </submittedName>
</protein>
<feature type="domain" description="DUF202" evidence="6">
    <location>
        <begin position="24"/>
        <end position="91"/>
    </location>
</feature>
<evidence type="ECO:0000256" key="4">
    <source>
        <dbReference type="ARBA" id="ARBA00023136"/>
    </source>
</evidence>
<evidence type="ECO:0000256" key="3">
    <source>
        <dbReference type="ARBA" id="ARBA00022989"/>
    </source>
</evidence>
<comment type="caution">
    <text evidence="7">The sequence shown here is derived from an EMBL/GenBank/DDBJ whole genome shotgun (WGS) entry which is preliminary data.</text>
</comment>
<dbReference type="RefSeq" id="WP_034716908.1">
    <property type="nucleotide sequence ID" value="NZ_AWQS01000091.1"/>
</dbReference>
<dbReference type="Pfam" id="PF02656">
    <property type="entry name" value="DUF202"/>
    <property type="match status" value="1"/>
</dbReference>
<proteinExistence type="predicted"/>
<feature type="transmembrane region" description="Helical" evidence="5">
    <location>
        <begin position="33"/>
        <end position="54"/>
    </location>
</feature>
<dbReference type="Proteomes" id="UP000019494">
    <property type="component" value="Unassembled WGS sequence"/>
</dbReference>
<evidence type="ECO:0000256" key="2">
    <source>
        <dbReference type="ARBA" id="ARBA00022692"/>
    </source>
</evidence>
<sequence>MADEVARSRLARRLLPGGDEPDPRFSLANERTFLAWIRTGMALIAGAIAVEGFLTQTLVTPVRTVFVVVLLLLGMVVSISAAVRWVRVERAMRNRTPLPFPLLVPLLAIGAALVVGLVLAIVVTV</sequence>
<feature type="transmembrane region" description="Helical" evidence="5">
    <location>
        <begin position="66"/>
        <end position="86"/>
    </location>
</feature>
<reference evidence="8" key="1">
    <citation type="submission" date="2013-08" db="EMBL/GenBank/DDBJ databases">
        <title>Intrasporangium oryzae NRRL B-24470.</title>
        <authorList>
            <person name="Liu H."/>
            <person name="Wang G."/>
        </authorList>
    </citation>
    <scope>NUCLEOTIDE SEQUENCE [LARGE SCALE GENOMIC DNA]</scope>
    <source>
        <strain evidence="8">Q5-1</strain>
    </source>
</reference>
<evidence type="ECO:0000256" key="5">
    <source>
        <dbReference type="SAM" id="Phobius"/>
    </source>
</evidence>
<gene>
    <name evidence="7" type="ORF">N864_02765</name>
</gene>
<evidence type="ECO:0000313" key="7">
    <source>
        <dbReference type="EMBL" id="EWT05724.1"/>
    </source>
</evidence>
<name>W9GPA6_9MICO</name>
<accession>W9GPA6</accession>
<organism evidence="7 8">
    <name type="scientific">Intrasporangium chromatireducens Q5-1</name>
    <dbReference type="NCBI Taxonomy" id="584657"/>
    <lineage>
        <taxon>Bacteria</taxon>
        <taxon>Bacillati</taxon>
        <taxon>Actinomycetota</taxon>
        <taxon>Actinomycetes</taxon>
        <taxon>Micrococcales</taxon>
        <taxon>Intrasporangiaceae</taxon>
        <taxon>Intrasporangium</taxon>
    </lineage>
</organism>
<comment type="subcellular location">
    <subcellularLocation>
        <location evidence="1">Endomembrane system</location>
        <topology evidence="1">Multi-pass membrane protein</topology>
    </subcellularLocation>
</comment>
<dbReference type="PATRIC" id="fig|584657.3.peg.2371"/>
<evidence type="ECO:0000313" key="8">
    <source>
        <dbReference type="Proteomes" id="UP000019494"/>
    </source>
</evidence>
<evidence type="ECO:0000259" key="6">
    <source>
        <dbReference type="Pfam" id="PF02656"/>
    </source>
</evidence>
<dbReference type="InterPro" id="IPR003807">
    <property type="entry name" value="DUF202"/>
</dbReference>
<evidence type="ECO:0000256" key="1">
    <source>
        <dbReference type="ARBA" id="ARBA00004127"/>
    </source>
</evidence>
<keyword evidence="2 5" id="KW-0812">Transmembrane</keyword>
<dbReference type="OrthoDB" id="582337at2"/>